<dbReference type="Gene3D" id="1.10.238.10">
    <property type="entry name" value="EF-hand"/>
    <property type="match status" value="1"/>
</dbReference>
<dbReference type="CDD" id="cd00051">
    <property type="entry name" value="EFh"/>
    <property type="match status" value="1"/>
</dbReference>
<dbReference type="SUPFAM" id="SSF47473">
    <property type="entry name" value="EF-hand"/>
    <property type="match status" value="1"/>
</dbReference>
<dbReference type="InterPro" id="IPR001680">
    <property type="entry name" value="WD40_rpt"/>
</dbReference>
<dbReference type="PANTHER" id="PTHR19848">
    <property type="entry name" value="WD40 REPEAT PROTEIN"/>
    <property type="match status" value="1"/>
</dbReference>
<dbReference type="PROSITE" id="PS50294">
    <property type="entry name" value="WD_REPEATS_REGION"/>
    <property type="match status" value="1"/>
</dbReference>
<name>A0A7S1L037_NEODS</name>
<evidence type="ECO:0000259" key="6">
    <source>
        <dbReference type="PROSITE" id="PS50222"/>
    </source>
</evidence>
<feature type="domain" description="EF-hand" evidence="6">
    <location>
        <begin position="88"/>
        <end position="123"/>
    </location>
</feature>
<feature type="compositionally biased region" description="Acidic residues" evidence="5">
    <location>
        <begin position="25"/>
        <end position="35"/>
    </location>
</feature>
<evidence type="ECO:0000256" key="2">
    <source>
        <dbReference type="ARBA" id="ARBA00022737"/>
    </source>
</evidence>
<evidence type="ECO:0000256" key="4">
    <source>
        <dbReference type="PROSITE-ProRule" id="PRU00221"/>
    </source>
</evidence>
<dbReference type="InterPro" id="IPR015943">
    <property type="entry name" value="WD40/YVTN_repeat-like_dom_sf"/>
</dbReference>
<dbReference type="PANTHER" id="PTHR19848:SF8">
    <property type="entry name" value="F-BOX AND WD REPEAT DOMAIN CONTAINING 7"/>
    <property type="match status" value="1"/>
</dbReference>
<evidence type="ECO:0000256" key="3">
    <source>
        <dbReference type="ARBA" id="ARBA00022837"/>
    </source>
</evidence>
<evidence type="ECO:0000256" key="5">
    <source>
        <dbReference type="SAM" id="MobiDB-lite"/>
    </source>
</evidence>
<dbReference type="PROSITE" id="PS50082">
    <property type="entry name" value="WD_REPEATS_2"/>
    <property type="match status" value="1"/>
</dbReference>
<keyword evidence="2" id="KW-0677">Repeat</keyword>
<feature type="domain" description="EF-hand" evidence="6">
    <location>
        <begin position="124"/>
        <end position="159"/>
    </location>
</feature>
<feature type="region of interest" description="Disordered" evidence="5">
    <location>
        <begin position="1"/>
        <end position="64"/>
    </location>
</feature>
<evidence type="ECO:0000313" key="7">
    <source>
        <dbReference type="EMBL" id="CAD9089049.1"/>
    </source>
</evidence>
<gene>
    <name evidence="7" type="ORF">NDES1114_LOCUS772</name>
</gene>
<dbReference type="Pfam" id="PF13499">
    <property type="entry name" value="EF-hand_7"/>
    <property type="match status" value="1"/>
</dbReference>
<dbReference type="InterPro" id="IPR036322">
    <property type="entry name" value="WD40_repeat_dom_sf"/>
</dbReference>
<reference evidence="7" key="1">
    <citation type="submission" date="2021-01" db="EMBL/GenBank/DDBJ databases">
        <authorList>
            <person name="Corre E."/>
            <person name="Pelletier E."/>
            <person name="Niang G."/>
            <person name="Scheremetjew M."/>
            <person name="Finn R."/>
            <person name="Kale V."/>
            <person name="Holt S."/>
            <person name="Cochrane G."/>
            <person name="Meng A."/>
            <person name="Brown T."/>
            <person name="Cohen L."/>
        </authorList>
    </citation>
    <scope>NUCLEOTIDE SEQUENCE</scope>
    <source>
        <strain evidence="7">CCAP 1951/1</strain>
    </source>
</reference>
<dbReference type="InterPro" id="IPR018247">
    <property type="entry name" value="EF_Hand_1_Ca_BS"/>
</dbReference>
<protein>
    <recommendedName>
        <fullName evidence="6">EF-hand domain-containing protein</fullName>
    </recommendedName>
</protein>
<feature type="compositionally biased region" description="Basic and acidic residues" evidence="5">
    <location>
        <begin position="14"/>
        <end position="24"/>
    </location>
</feature>
<sequence>MMKARRGRSASVAKLEEIAKRREQDDEVEREEEDAVNPQEPAVEDEVDTNPSPSRTTRHRRLSSIYTDFSSQMSEFWRQKEDNEETEEQEQTLRRMFDNLDINSTGYITCDALEEGFRRMGLTSSSAQVVQMFKLADKDKDGALSFNEFFQFFRSMASLDTVNAEEADELQALKNGPLPVRRRGVSVSVRFLRNFSIRPFSAGFAKRVKSIALSPGRPLVAAVDRDDKIAHIFDADSGRELRRLVGHQDSMLAVIFSPDRKTVATASRDNTLTLWDCTVGHELCSCRHPGVVTACDFSFDGKFIYTGCQDNLVRKLLTSKGRCQRLMDRLPQTQLGVIVALGAQQTMDKKIIMARSCDKCAHVLDADKLVVQGTLLGHSGMVWHCGFNHDDTLMITQCDKFIKLWSAADNSPRFSIASATMPGPKKPPARRSRLWTTVAFGPQDFSSVIIAAANDSMVYVLRIDTGDVLVAIEAKSSVYALAVGGVRDNVLFGDDVGNMFELHLY</sequence>
<dbReference type="SMART" id="SM00320">
    <property type="entry name" value="WD40"/>
    <property type="match status" value="4"/>
</dbReference>
<dbReference type="InterPro" id="IPR002048">
    <property type="entry name" value="EF_hand_dom"/>
</dbReference>
<evidence type="ECO:0000256" key="1">
    <source>
        <dbReference type="ARBA" id="ARBA00022574"/>
    </source>
</evidence>
<dbReference type="Gene3D" id="2.130.10.10">
    <property type="entry name" value="YVTN repeat-like/Quinoprotein amine dehydrogenase"/>
    <property type="match status" value="2"/>
</dbReference>
<dbReference type="InterPro" id="IPR011992">
    <property type="entry name" value="EF-hand-dom_pair"/>
</dbReference>
<dbReference type="PROSITE" id="PS00018">
    <property type="entry name" value="EF_HAND_1"/>
    <property type="match status" value="1"/>
</dbReference>
<dbReference type="PROSITE" id="PS50222">
    <property type="entry name" value="EF_HAND_2"/>
    <property type="match status" value="2"/>
</dbReference>
<proteinExistence type="predicted"/>
<dbReference type="SUPFAM" id="SSF50978">
    <property type="entry name" value="WD40 repeat-like"/>
    <property type="match status" value="1"/>
</dbReference>
<keyword evidence="1 4" id="KW-0853">WD repeat</keyword>
<dbReference type="SMART" id="SM00054">
    <property type="entry name" value="EFh"/>
    <property type="match status" value="2"/>
</dbReference>
<feature type="repeat" description="WD" evidence="4">
    <location>
        <begin position="244"/>
        <end position="276"/>
    </location>
</feature>
<organism evidence="7">
    <name type="scientific">Neobodo designis</name>
    <name type="common">Flagellated protozoan</name>
    <name type="synonym">Bodo designis</name>
    <dbReference type="NCBI Taxonomy" id="312471"/>
    <lineage>
        <taxon>Eukaryota</taxon>
        <taxon>Discoba</taxon>
        <taxon>Euglenozoa</taxon>
        <taxon>Kinetoplastea</taxon>
        <taxon>Metakinetoplastina</taxon>
        <taxon>Neobodonida</taxon>
        <taxon>Neobodo</taxon>
    </lineage>
</organism>
<dbReference type="AlphaFoldDB" id="A0A7S1L037"/>
<accession>A0A7S1L037</accession>
<dbReference type="Pfam" id="PF00400">
    <property type="entry name" value="WD40"/>
    <property type="match status" value="3"/>
</dbReference>
<dbReference type="GO" id="GO:0005509">
    <property type="term" value="F:calcium ion binding"/>
    <property type="evidence" value="ECO:0007669"/>
    <property type="project" value="InterPro"/>
</dbReference>
<dbReference type="EMBL" id="HBGF01001118">
    <property type="protein sequence ID" value="CAD9089049.1"/>
    <property type="molecule type" value="Transcribed_RNA"/>
</dbReference>
<keyword evidence="3" id="KW-0106">Calcium</keyword>